<evidence type="ECO:0000313" key="6">
    <source>
        <dbReference type="Proteomes" id="UP000015453"/>
    </source>
</evidence>
<feature type="non-terminal residue" evidence="5">
    <location>
        <position position="1"/>
    </location>
</feature>
<dbReference type="Proteomes" id="UP000015453">
    <property type="component" value="Unassembled WGS sequence"/>
</dbReference>
<evidence type="ECO:0000256" key="1">
    <source>
        <dbReference type="ARBA" id="ARBA00009995"/>
    </source>
</evidence>
<name>S8CHV7_9LAMI</name>
<dbReference type="GO" id="GO:0080043">
    <property type="term" value="F:quercetin 3-O-glucosyltransferase activity"/>
    <property type="evidence" value="ECO:0007669"/>
    <property type="project" value="TreeGrafter"/>
</dbReference>
<evidence type="ECO:0000256" key="2">
    <source>
        <dbReference type="ARBA" id="ARBA00022679"/>
    </source>
</evidence>
<accession>S8CHV7</accession>
<dbReference type="Pfam" id="PF00201">
    <property type="entry name" value="UDPGT"/>
    <property type="match status" value="1"/>
</dbReference>
<evidence type="ECO:0000256" key="4">
    <source>
        <dbReference type="RuleBase" id="RU362057"/>
    </source>
</evidence>
<gene>
    <name evidence="5" type="ORF">M569_08200</name>
</gene>
<feature type="non-terminal residue" evidence="5">
    <location>
        <position position="462"/>
    </location>
</feature>
<comment type="similarity">
    <text evidence="1 3">Belongs to the UDP-glycosyltransferase family.</text>
</comment>
<proteinExistence type="inferred from homology"/>
<dbReference type="EC" id="2.4.1.-" evidence="4"/>
<dbReference type="InterPro" id="IPR035595">
    <property type="entry name" value="UDP_glycos_trans_CS"/>
</dbReference>
<keyword evidence="3" id="KW-0328">Glycosyltransferase</keyword>
<dbReference type="CDD" id="cd03784">
    <property type="entry name" value="GT1_Gtf-like"/>
    <property type="match status" value="1"/>
</dbReference>
<dbReference type="SUPFAM" id="SSF53756">
    <property type="entry name" value="UDP-Glycosyltransferase/glycogen phosphorylase"/>
    <property type="match status" value="1"/>
</dbReference>
<comment type="caution">
    <text evidence="5">The sequence shown here is derived from an EMBL/GenBank/DDBJ whole genome shotgun (WGS) entry which is preliminary data.</text>
</comment>
<dbReference type="Gene3D" id="3.40.50.2000">
    <property type="entry name" value="Glycogen Phosphorylase B"/>
    <property type="match status" value="2"/>
</dbReference>
<dbReference type="InterPro" id="IPR002213">
    <property type="entry name" value="UDP_glucos_trans"/>
</dbReference>
<evidence type="ECO:0000256" key="3">
    <source>
        <dbReference type="RuleBase" id="RU003718"/>
    </source>
</evidence>
<dbReference type="GO" id="GO:0080044">
    <property type="term" value="F:quercetin 7-O-glucosyltransferase activity"/>
    <property type="evidence" value="ECO:0007669"/>
    <property type="project" value="TreeGrafter"/>
</dbReference>
<keyword evidence="2 3" id="KW-0808">Transferase</keyword>
<reference evidence="5 6" key="1">
    <citation type="journal article" date="2013" name="BMC Genomics">
        <title>The miniature genome of a carnivorous plant Genlisea aurea contains a low number of genes and short non-coding sequences.</title>
        <authorList>
            <person name="Leushkin E.V."/>
            <person name="Sutormin R.A."/>
            <person name="Nabieva E.R."/>
            <person name="Penin A.A."/>
            <person name="Kondrashov A.S."/>
            <person name="Logacheva M.D."/>
        </authorList>
    </citation>
    <scope>NUCLEOTIDE SEQUENCE [LARGE SCALE GENOMIC DNA]</scope>
</reference>
<evidence type="ECO:0000313" key="5">
    <source>
        <dbReference type="EMBL" id="EPS66574.1"/>
    </source>
</evidence>
<dbReference type="PROSITE" id="PS00375">
    <property type="entry name" value="UDPGT"/>
    <property type="match status" value="1"/>
</dbReference>
<dbReference type="PANTHER" id="PTHR11926:SF774">
    <property type="entry name" value="UDP-GLYCOSYLTRANSFERASE 85A1-RELATED"/>
    <property type="match status" value="1"/>
</dbReference>
<dbReference type="AlphaFoldDB" id="S8CHV7"/>
<dbReference type="EMBL" id="AUSU01003608">
    <property type="protein sequence ID" value="EPS66574.1"/>
    <property type="molecule type" value="Genomic_DNA"/>
</dbReference>
<protein>
    <recommendedName>
        <fullName evidence="4">Glycosyltransferase</fullName>
        <ecNumber evidence="4">2.4.1.-</ecNumber>
    </recommendedName>
</protein>
<dbReference type="FunFam" id="3.40.50.2000:FF:000056">
    <property type="entry name" value="Glycosyltransferase"/>
    <property type="match status" value="1"/>
</dbReference>
<keyword evidence="6" id="KW-1185">Reference proteome</keyword>
<organism evidence="5 6">
    <name type="scientific">Genlisea aurea</name>
    <dbReference type="NCBI Taxonomy" id="192259"/>
    <lineage>
        <taxon>Eukaryota</taxon>
        <taxon>Viridiplantae</taxon>
        <taxon>Streptophyta</taxon>
        <taxon>Embryophyta</taxon>
        <taxon>Tracheophyta</taxon>
        <taxon>Spermatophyta</taxon>
        <taxon>Magnoliopsida</taxon>
        <taxon>eudicotyledons</taxon>
        <taxon>Gunneridae</taxon>
        <taxon>Pentapetalae</taxon>
        <taxon>asterids</taxon>
        <taxon>lamiids</taxon>
        <taxon>Lamiales</taxon>
        <taxon>Lentibulariaceae</taxon>
        <taxon>Genlisea</taxon>
    </lineage>
</organism>
<sequence length="462" mass="51784">RKPHAIMLPYPYQGHINPFARLAVNLAAEGFTVTFVNTRSVDGRISRARGDGGDIFGGARDSGLDIRYATVCDGFPLSFDRVLNHDRFVEGLIHVFPAHVDEFFDNLAGDDPPATCLISDTFYVWGSAIARKHNLVYVSFWTEPALVFSLYYHLELLINNGDFDSSGQNNLKKKKETMIHYIPGVEAINPTDLPSYLQSQTTTVVHRVIFKAFDDVKKADMIICNTVQKLEEETLSALHRKQPTYAVGPIISDVFTASLWSESDCSDWLSAKPKGSVLYVSFGSHAGTTSRNTISEISLGLLMSEVNFIWVIRPDIVGDEDSTSIFPDGFNDCLGERGLIVRWCNQFKVLSDPAIGGFLSHCGWNSVLESIRFKVPIICFPLFTDQFTNRRLVVNDWKVGINLCDRGRVTREEVREKIRFVIGEETSEVLRKSMADVGGIFDEALRLNGSSVQNFKLFIEEL</sequence>
<dbReference type="PANTHER" id="PTHR11926">
    <property type="entry name" value="GLUCOSYL/GLUCURONOSYL TRANSFERASES"/>
    <property type="match status" value="1"/>
</dbReference>
<dbReference type="OrthoDB" id="5835829at2759"/>